<feature type="transmembrane region" description="Helical" evidence="9">
    <location>
        <begin position="212"/>
        <end position="234"/>
    </location>
</feature>
<accession>A0ABV5Y869</accession>
<feature type="transmembrane region" description="Helical" evidence="9">
    <location>
        <begin position="6"/>
        <end position="23"/>
    </location>
</feature>
<feature type="transmembrane region" description="Helical" evidence="9">
    <location>
        <begin position="143"/>
        <end position="169"/>
    </location>
</feature>
<sequence length="419" mass="45458">MDHPIITASVLVAGLLLSAIALWRGWRPSLRTALAVGIALRLYLLISAAADSWQPLDFANGFKAAGQAILAHQDPVLATQGSWHFLPMIPYLYGLGLRAGLPWELAGRLVTVAADIALIPLVGKLAGDRNAPAARFAYACNPIALMVAVIHGQIEPVALAFLVAAYVLARNGRGGWAGAMFGFALSAGTWPVILLPPLLALLPDWRERLRSIVMAGVVPVFFLATMPLVVHVGWSDLLNVARYLGGVRPVVGEWGWTAWMTGGNWALAPTAAGIGQVVLYSTLLAVMWLWRRADRIDMTSAILLAFMIVTPRMGAQYLLWFVPFLIARPTRLSRPAIGLAALWAGLGYIYLTHFNDVGWWQNHQWWSRSSIAVIALLILAMPWSRRRPADLSEPATVEPEPLTDAVPSPAAKDIRGTAS</sequence>
<dbReference type="Proteomes" id="UP001589627">
    <property type="component" value="Unassembled WGS sequence"/>
</dbReference>
<comment type="similarity">
    <text evidence="7">Belongs to the glycosyltransferase 87 family.</text>
</comment>
<dbReference type="EMBL" id="JBHLZP010000011">
    <property type="protein sequence ID" value="MFB9831220.1"/>
    <property type="molecule type" value="Genomic_DNA"/>
</dbReference>
<keyword evidence="5 9" id="KW-1133">Transmembrane helix</keyword>
<proteinExistence type="inferred from homology"/>
<dbReference type="RefSeq" id="WP_378194865.1">
    <property type="nucleotide sequence ID" value="NZ_JBHLZP010000011.1"/>
</dbReference>
<feature type="transmembrane region" description="Helical" evidence="9">
    <location>
        <begin position="302"/>
        <end position="326"/>
    </location>
</feature>
<evidence type="ECO:0000256" key="1">
    <source>
        <dbReference type="ARBA" id="ARBA00004651"/>
    </source>
</evidence>
<protein>
    <submittedName>
        <fullName evidence="10">Glycosyltransferase 87 family protein</fullName>
    </submittedName>
</protein>
<evidence type="ECO:0000256" key="2">
    <source>
        <dbReference type="ARBA" id="ARBA00022475"/>
    </source>
</evidence>
<feature type="transmembrane region" description="Helical" evidence="9">
    <location>
        <begin position="332"/>
        <end position="353"/>
    </location>
</feature>
<reference evidence="10 11" key="1">
    <citation type="submission" date="2024-09" db="EMBL/GenBank/DDBJ databases">
        <authorList>
            <person name="Sun Q."/>
            <person name="Mori K."/>
        </authorList>
    </citation>
    <scope>NUCLEOTIDE SEQUENCE [LARGE SCALE GENOMIC DNA]</scope>
    <source>
        <strain evidence="10 11">TBRC 0563</strain>
    </source>
</reference>
<feature type="transmembrane region" description="Helical" evidence="9">
    <location>
        <begin position="30"/>
        <end position="50"/>
    </location>
</feature>
<feature type="transmembrane region" description="Helical" evidence="9">
    <location>
        <begin position="175"/>
        <end position="200"/>
    </location>
</feature>
<evidence type="ECO:0000313" key="10">
    <source>
        <dbReference type="EMBL" id="MFB9831220.1"/>
    </source>
</evidence>
<evidence type="ECO:0000256" key="7">
    <source>
        <dbReference type="ARBA" id="ARBA00024033"/>
    </source>
</evidence>
<feature type="region of interest" description="Disordered" evidence="8">
    <location>
        <begin position="391"/>
        <end position="419"/>
    </location>
</feature>
<dbReference type="InterPro" id="IPR018584">
    <property type="entry name" value="GT87"/>
</dbReference>
<evidence type="ECO:0000313" key="11">
    <source>
        <dbReference type="Proteomes" id="UP001589627"/>
    </source>
</evidence>
<evidence type="ECO:0000256" key="9">
    <source>
        <dbReference type="SAM" id="Phobius"/>
    </source>
</evidence>
<evidence type="ECO:0000256" key="4">
    <source>
        <dbReference type="ARBA" id="ARBA00022692"/>
    </source>
</evidence>
<comment type="caution">
    <text evidence="10">The sequence shown here is derived from an EMBL/GenBank/DDBJ whole genome shotgun (WGS) entry which is preliminary data.</text>
</comment>
<evidence type="ECO:0000256" key="5">
    <source>
        <dbReference type="ARBA" id="ARBA00022989"/>
    </source>
</evidence>
<feature type="transmembrane region" description="Helical" evidence="9">
    <location>
        <begin position="105"/>
        <end position="122"/>
    </location>
</feature>
<feature type="transmembrane region" description="Helical" evidence="9">
    <location>
        <begin position="266"/>
        <end position="290"/>
    </location>
</feature>
<evidence type="ECO:0000256" key="3">
    <source>
        <dbReference type="ARBA" id="ARBA00022679"/>
    </source>
</evidence>
<keyword evidence="2" id="KW-1003">Cell membrane</keyword>
<keyword evidence="11" id="KW-1185">Reference proteome</keyword>
<evidence type="ECO:0000256" key="8">
    <source>
        <dbReference type="SAM" id="MobiDB-lite"/>
    </source>
</evidence>
<comment type="subcellular location">
    <subcellularLocation>
        <location evidence="1">Cell membrane</location>
        <topology evidence="1">Multi-pass membrane protein</topology>
    </subcellularLocation>
</comment>
<evidence type="ECO:0000256" key="6">
    <source>
        <dbReference type="ARBA" id="ARBA00023136"/>
    </source>
</evidence>
<organism evidence="10 11">
    <name type="scientific">Actinoallomurus acaciae</name>
    <dbReference type="NCBI Taxonomy" id="502577"/>
    <lineage>
        <taxon>Bacteria</taxon>
        <taxon>Bacillati</taxon>
        <taxon>Actinomycetota</taxon>
        <taxon>Actinomycetes</taxon>
        <taxon>Streptosporangiales</taxon>
        <taxon>Thermomonosporaceae</taxon>
        <taxon>Actinoallomurus</taxon>
    </lineage>
</organism>
<feature type="transmembrane region" description="Helical" evidence="9">
    <location>
        <begin position="365"/>
        <end position="384"/>
    </location>
</feature>
<dbReference type="Pfam" id="PF09594">
    <property type="entry name" value="GT87"/>
    <property type="match status" value="1"/>
</dbReference>
<keyword evidence="6 9" id="KW-0472">Membrane</keyword>
<keyword evidence="4 9" id="KW-0812">Transmembrane</keyword>
<gene>
    <name evidence="10" type="ORF">ACFFNX_03355</name>
</gene>
<keyword evidence="3" id="KW-0808">Transferase</keyword>
<name>A0ABV5Y869_9ACTN</name>